<dbReference type="InterPro" id="IPR004752">
    <property type="entry name" value="AmpG_permease/AT-1"/>
</dbReference>
<gene>
    <name evidence="8" type="ORF">HN018_21775</name>
</gene>
<evidence type="ECO:0000256" key="6">
    <source>
        <dbReference type="ARBA" id="ARBA00023136"/>
    </source>
</evidence>
<reference evidence="8 9" key="1">
    <citation type="journal article" date="2014" name="World J. Microbiol. Biotechnol.">
        <title>Biodiversity and physiological characteristics of Antarctic and Arctic lichens-associated bacteria.</title>
        <authorList>
            <person name="Lee Y.M."/>
            <person name="Kim E.H."/>
            <person name="Lee H.K."/>
            <person name="Hong S.G."/>
        </authorList>
    </citation>
    <scope>NUCLEOTIDE SEQUENCE [LARGE SCALE GENOMIC DNA]</scope>
    <source>
        <strain evidence="8 9">PAMC 26569</strain>
    </source>
</reference>
<feature type="transmembrane region" description="Helical" evidence="7">
    <location>
        <begin position="111"/>
        <end position="133"/>
    </location>
</feature>
<dbReference type="PANTHER" id="PTHR12778">
    <property type="entry name" value="SOLUTE CARRIER FAMILY 33 ACETYL-COA TRANSPORTER -RELATED"/>
    <property type="match status" value="1"/>
</dbReference>
<dbReference type="SUPFAM" id="SSF103473">
    <property type="entry name" value="MFS general substrate transporter"/>
    <property type="match status" value="1"/>
</dbReference>
<comment type="similarity">
    <text evidence="2">Belongs to the major facilitator superfamily.</text>
</comment>
<dbReference type="EMBL" id="CP053708">
    <property type="protein sequence ID" value="QKE92312.1"/>
    <property type="molecule type" value="Genomic_DNA"/>
</dbReference>
<keyword evidence="3" id="KW-0813">Transport</keyword>
<dbReference type="Gene3D" id="1.20.1250.20">
    <property type="entry name" value="MFS general substrate transporter like domains"/>
    <property type="match status" value="2"/>
</dbReference>
<feature type="transmembrane region" description="Helical" evidence="7">
    <location>
        <begin position="15"/>
        <end position="34"/>
    </location>
</feature>
<keyword evidence="6 7" id="KW-0472">Membrane</keyword>
<proteinExistence type="inferred from homology"/>
<dbReference type="Proteomes" id="UP000500767">
    <property type="component" value="Chromosome"/>
</dbReference>
<organism evidence="8 9">
    <name type="scientific">Lichenicola cladoniae</name>
    <dbReference type="NCBI Taxonomy" id="1484109"/>
    <lineage>
        <taxon>Bacteria</taxon>
        <taxon>Pseudomonadati</taxon>
        <taxon>Pseudomonadota</taxon>
        <taxon>Alphaproteobacteria</taxon>
        <taxon>Acetobacterales</taxon>
        <taxon>Acetobacteraceae</taxon>
        <taxon>Lichenicola</taxon>
    </lineage>
</organism>
<feature type="transmembrane region" description="Helical" evidence="7">
    <location>
        <begin position="177"/>
        <end position="198"/>
    </location>
</feature>
<accession>A0A6M8HVA3</accession>
<dbReference type="RefSeq" id="WP_171834241.1">
    <property type="nucleotide sequence ID" value="NZ_CP053708.1"/>
</dbReference>
<evidence type="ECO:0000256" key="7">
    <source>
        <dbReference type="SAM" id="Phobius"/>
    </source>
</evidence>
<protein>
    <submittedName>
        <fullName evidence="8">MFS transporter</fullName>
    </submittedName>
</protein>
<evidence type="ECO:0000256" key="2">
    <source>
        <dbReference type="ARBA" id="ARBA00008335"/>
    </source>
</evidence>
<evidence type="ECO:0000313" key="9">
    <source>
        <dbReference type="Proteomes" id="UP000500767"/>
    </source>
</evidence>
<dbReference type="GO" id="GO:0022857">
    <property type="term" value="F:transmembrane transporter activity"/>
    <property type="evidence" value="ECO:0007669"/>
    <property type="project" value="InterPro"/>
</dbReference>
<feature type="transmembrane region" description="Helical" evidence="7">
    <location>
        <begin position="363"/>
        <end position="385"/>
    </location>
</feature>
<feature type="transmembrane region" description="Helical" evidence="7">
    <location>
        <begin position="328"/>
        <end position="351"/>
    </location>
</feature>
<name>A0A6M8HVA3_9PROT</name>
<feature type="transmembrane region" description="Helical" evidence="7">
    <location>
        <begin position="391"/>
        <end position="412"/>
    </location>
</feature>
<dbReference type="NCBIfam" id="TIGR00901">
    <property type="entry name" value="2A0125"/>
    <property type="match status" value="1"/>
</dbReference>
<keyword evidence="4 7" id="KW-0812">Transmembrane</keyword>
<feature type="transmembrane region" description="Helical" evidence="7">
    <location>
        <begin position="88"/>
        <end position="105"/>
    </location>
</feature>
<evidence type="ECO:0000256" key="3">
    <source>
        <dbReference type="ARBA" id="ARBA00022448"/>
    </source>
</evidence>
<evidence type="ECO:0000256" key="4">
    <source>
        <dbReference type="ARBA" id="ARBA00022692"/>
    </source>
</evidence>
<dbReference type="Pfam" id="PF07690">
    <property type="entry name" value="MFS_1"/>
    <property type="match status" value="1"/>
</dbReference>
<evidence type="ECO:0000256" key="1">
    <source>
        <dbReference type="ARBA" id="ARBA00004141"/>
    </source>
</evidence>
<keyword evidence="9" id="KW-1185">Reference proteome</keyword>
<keyword evidence="5 7" id="KW-1133">Transmembrane helix</keyword>
<sequence>MPLPDPVAAPIDKRLIGLIGGFGFASGLPLYLTFFTLQQWLSESHISLRAIGAAALIGLPYLLKFLWAPLLDRRPFGLLHRLGRRRGWMLPIQALLTLAIIAMANCQPTHGLLPLVCAAMSLAFFSASQDIVIDAWRIETFPVRLQAAALGAYTWGYRIAMLCSGAGAIWIAAKGGWHLALLVMAALSLVGPVLALLAPEPFLAPTIATGSGWRHALQTRVVAPFRDLLGRPGSWIVIAFVLVFNLGTQLSDTMAYPLYHALGFAPTSVAAANGIPSLCAALAGAAASGLLVARIGLGRSLILCACVQMCSILLYVALVQAGPVFPMLFAKVTLEGFAEVMAATTFATYLSRLCSLDYTATQYALLSSLAPVAWRTLGGTTGFLAQGFGWTGFYLLTVAACLPGILIMLVLLRRFPGGLPPKTV</sequence>
<evidence type="ECO:0000256" key="5">
    <source>
        <dbReference type="ARBA" id="ARBA00022989"/>
    </source>
</evidence>
<dbReference type="AlphaFoldDB" id="A0A6M8HVA3"/>
<evidence type="ECO:0000313" key="8">
    <source>
        <dbReference type="EMBL" id="QKE92312.1"/>
    </source>
</evidence>
<dbReference type="PANTHER" id="PTHR12778:SF10">
    <property type="entry name" value="MAJOR FACILITATOR SUPERFAMILY DOMAIN-CONTAINING PROTEIN 3"/>
    <property type="match status" value="1"/>
</dbReference>
<feature type="transmembrane region" description="Helical" evidence="7">
    <location>
        <begin position="233"/>
        <end position="250"/>
    </location>
</feature>
<feature type="transmembrane region" description="Helical" evidence="7">
    <location>
        <begin position="46"/>
        <end position="67"/>
    </location>
</feature>
<feature type="transmembrane region" description="Helical" evidence="7">
    <location>
        <begin position="300"/>
        <end position="322"/>
    </location>
</feature>
<comment type="subcellular location">
    <subcellularLocation>
        <location evidence="1">Membrane</location>
        <topology evidence="1">Multi-pass membrane protein</topology>
    </subcellularLocation>
</comment>
<dbReference type="InterPro" id="IPR011701">
    <property type="entry name" value="MFS"/>
</dbReference>
<dbReference type="GO" id="GO:0016020">
    <property type="term" value="C:membrane"/>
    <property type="evidence" value="ECO:0007669"/>
    <property type="project" value="UniProtKB-SubCell"/>
</dbReference>
<feature type="transmembrane region" description="Helical" evidence="7">
    <location>
        <begin position="270"/>
        <end position="293"/>
    </location>
</feature>
<dbReference type="KEGG" id="lck:HN018_21775"/>
<dbReference type="InterPro" id="IPR036259">
    <property type="entry name" value="MFS_trans_sf"/>
</dbReference>